<dbReference type="SUPFAM" id="SSF50814">
    <property type="entry name" value="Lipocalins"/>
    <property type="match status" value="1"/>
</dbReference>
<dbReference type="EMBL" id="MYFO01000003">
    <property type="protein sequence ID" value="TFE90852.1"/>
    <property type="molecule type" value="Genomic_DNA"/>
</dbReference>
<dbReference type="Gene3D" id="2.40.128.20">
    <property type="match status" value="1"/>
</dbReference>
<gene>
    <name evidence="2" type="ORF">B5M42_03220</name>
</gene>
<organism evidence="2 3">
    <name type="scientific">Paenibacillus athensensis</name>
    <dbReference type="NCBI Taxonomy" id="1967502"/>
    <lineage>
        <taxon>Bacteria</taxon>
        <taxon>Bacillati</taxon>
        <taxon>Bacillota</taxon>
        <taxon>Bacilli</taxon>
        <taxon>Bacillales</taxon>
        <taxon>Paenibacillaceae</taxon>
        <taxon>Paenibacillus</taxon>
    </lineage>
</organism>
<dbReference type="RefSeq" id="WP_134749687.1">
    <property type="nucleotide sequence ID" value="NZ_MYFO02000007.1"/>
</dbReference>
<dbReference type="InterPro" id="IPR012674">
    <property type="entry name" value="Calycin"/>
</dbReference>
<dbReference type="OrthoDB" id="2641675at2"/>
<evidence type="ECO:0000256" key="1">
    <source>
        <dbReference type="SAM" id="MobiDB-lite"/>
    </source>
</evidence>
<dbReference type="AlphaFoldDB" id="A0A4Y8Q8I5"/>
<accession>A0A4Y8Q8I5</accession>
<keyword evidence="3" id="KW-1185">Reference proteome</keyword>
<dbReference type="Pfam" id="PF09148">
    <property type="entry name" value="DUF1934"/>
    <property type="match status" value="1"/>
</dbReference>
<evidence type="ECO:0008006" key="4">
    <source>
        <dbReference type="Google" id="ProtNLM"/>
    </source>
</evidence>
<reference evidence="2 3" key="1">
    <citation type="submission" date="2017-03" db="EMBL/GenBank/DDBJ databases">
        <title>Isolation of Levoglucosan Utilizing Bacteria.</title>
        <authorList>
            <person name="Arya A.S."/>
        </authorList>
    </citation>
    <scope>NUCLEOTIDE SEQUENCE [LARGE SCALE GENOMIC DNA]</scope>
    <source>
        <strain evidence="2 3">MEC069</strain>
    </source>
</reference>
<proteinExistence type="predicted"/>
<sequence length="137" mass="15688">MTTPKSKVRIRLESRSDTDKSVQGYEGDLYIKGAHVYVRYEEPLGEQGRTATLIKLERRELRIVRQGDVQAEQTFVAGEKRVGFYQNEHGRMELEMHTHALENALEMGLGTVRWSYDLYVAGEPAGLFRVQLSIEEA</sequence>
<feature type="region of interest" description="Disordered" evidence="1">
    <location>
        <begin position="1"/>
        <end position="20"/>
    </location>
</feature>
<name>A0A4Y8Q8I5_9BACL</name>
<protein>
    <recommendedName>
        <fullName evidence="4">DUF1934 domain-containing protein</fullName>
    </recommendedName>
</protein>
<evidence type="ECO:0000313" key="3">
    <source>
        <dbReference type="Proteomes" id="UP000298246"/>
    </source>
</evidence>
<evidence type="ECO:0000313" key="2">
    <source>
        <dbReference type="EMBL" id="TFE90852.1"/>
    </source>
</evidence>
<dbReference type="Proteomes" id="UP000298246">
    <property type="component" value="Unassembled WGS sequence"/>
</dbReference>
<dbReference type="InterPro" id="IPR015231">
    <property type="entry name" value="DUF1934"/>
</dbReference>
<comment type="caution">
    <text evidence="2">The sequence shown here is derived from an EMBL/GenBank/DDBJ whole genome shotgun (WGS) entry which is preliminary data.</text>
</comment>
<feature type="compositionally biased region" description="Basic and acidic residues" evidence="1">
    <location>
        <begin position="10"/>
        <end position="20"/>
    </location>
</feature>